<evidence type="ECO:0000313" key="1">
    <source>
        <dbReference type="EMBL" id="AWY09426.1"/>
    </source>
</evidence>
<accession>A0A2Z4QI38</accession>
<name>A0A2Z4QI38_9CAUD</name>
<sequence>MIITFDQFTQKLAHGQLKNTALVDDSDTGEINPGHEDQILSLTNQGLTDIFTKKKLLEGRAVLTLTSGTNLYTLNTGSGQDYEDMIRVLQVEAVVTGNEVIEANKKVFVPKSNKHVTMPSDTVIRFSDAFISTYGPEVDVLFQKKHPLLVLGTQENINMPSHMFEALVLYVSGLYLSHMGGEEHTAKGDSYYGLYLRMLGEDEINNSSGTSELLDEDTRFSDRGFV</sequence>
<gene>
    <name evidence="1" type="ORF">vBRpoPV13_69</name>
</gene>
<keyword evidence="2" id="KW-1185">Reference proteome</keyword>
<protein>
    <submittedName>
        <fullName evidence="1">Uncharacterized protein</fullName>
    </submittedName>
</protein>
<dbReference type="EMBL" id="MH015256">
    <property type="protein sequence ID" value="AWY09426.1"/>
    <property type="molecule type" value="Genomic_DNA"/>
</dbReference>
<reference evidence="1 2" key="1">
    <citation type="submission" date="2018-03" db="EMBL/GenBank/DDBJ databases">
        <title>Diverse roseophage infecting Ruegeria pomeroyi DSS-3.</title>
        <authorList>
            <person name="Zhan Y."/>
            <person name="Chen F."/>
            <person name="Wommack E."/>
            <person name="Nasko D."/>
        </authorList>
    </citation>
    <scope>NUCLEOTIDE SEQUENCE [LARGE SCALE GENOMIC DNA]</scope>
</reference>
<proteinExistence type="predicted"/>
<dbReference type="Proteomes" id="UP000250784">
    <property type="component" value="Segment"/>
</dbReference>
<organism evidence="1 2">
    <name type="scientific">Ruegeria phage vB_RpoP-V13</name>
    <dbReference type="NCBI Taxonomy" id="2218612"/>
    <lineage>
        <taxon>Viruses</taxon>
        <taxon>Duplodnaviria</taxon>
        <taxon>Heunggongvirae</taxon>
        <taxon>Uroviricota</taxon>
        <taxon>Caudoviricetes</taxon>
        <taxon>Schitoviridae</taxon>
        <taxon>Rhodovirinae</taxon>
        <taxon>Pomeroyivirus</taxon>
        <taxon>Pomeroyivirus V13</taxon>
    </lineage>
</organism>
<evidence type="ECO:0000313" key="2">
    <source>
        <dbReference type="Proteomes" id="UP000250784"/>
    </source>
</evidence>